<dbReference type="PROSITE" id="PS00211">
    <property type="entry name" value="ABC_TRANSPORTER_1"/>
    <property type="match status" value="1"/>
</dbReference>
<organism evidence="11 12">
    <name type="scientific">Thioalkalivibrio nitratireducens (strain DSM 14787 / UNIQEM 213 / ALEN2)</name>
    <dbReference type="NCBI Taxonomy" id="1255043"/>
    <lineage>
        <taxon>Bacteria</taxon>
        <taxon>Pseudomonadati</taxon>
        <taxon>Pseudomonadota</taxon>
        <taxon>Gammaproteobacteria</taxon>
        <taxon>Chromatiales</taxon>
        <taxon>Ectothiorhodospiraceae</taxon>
        <taxon>Thioalkalivibrio</taxon>
    </lineage>
</organism>
<dbReference type="Pfam" id="PF00005">
    <property type="entry name" value="ABC_tran"/>
    <property type="match status" value="1"/>
</dbReference>
<evidence type="ECO:0000313" key="11">
    <source>
        <dbReference type="EMBL" id="AGA32755.1"/>
    </source>
</evidence>
<dbReference type="KEGG" id="tni:TVNIR_1072"/>
<evidence type="ECO:0000256" key="1">
    <source>
        <dbReference type="ARBA" id="ARBA00022448"/>
    </source>
</evidence>
<name>L0DUT6_THIND</name>
<dbReference type="InterPro" id="IPR003439">
    <property type="entry name" value="ABC_transporter-like_ATP-bd"/>
</dbReference>
<dbReference type="GO" id="GO:0010043">
    <property type="term" value="P:response to zinc ion"/>
    <property type="evidence" value="ECO:0007669"/>
    <property type="project" value="TreeGrafter"/>
</dbReference>
<evidence type="ECO:0000256" key="8">
    <source>
        <dbReference type="ARBA" id="ARBA00023065"/>
    </source>
</evidence>
<protein>
    <submittedName>
        <fullName evidence="11">Zinc ABC transporter, ATP-binding protein ZnuC</fullName>
    </submittedName>
</protein>
<dbReference type="PANTHER" id="PTHR42734:SF9">
    <property type="entry name" value="ZINC IMPORT ATP-BINDING PROTEIN ZNUC"/>
    <property type="match status" value="1"/>
</dbReference>
<dbReference type="SMART" id="SM00382">
    <property type="entry name" value="AAA"/>
    <property type="match status" value="1"/>
</dbReference>
<evidence type="ECO:0000256" key="3">
    <source>
        <dbReference type="ARBA" id="ARBA00022741"/>
    </source>
</evidence>
<dbReference type="InterPro" id="IPR050153">
    <property type="entry name" value="Metal_Ion_Import_ABC"/>
</dbReference>
<dbReference type="EMBL" id="CP003989">
    <property type="protein sequence ID" value="AGA32755.1"/>
    <property type="molecule type" value="Genomic_DNA"/>
</dbReference>
<evidence type="ECO:0000256" key="5">
    <source>
        <dbReference type="ARBA" id="ARBA00022840"/>
    </source>
</evidence>
<dbReference type="InterPro" id="IPR017871">
    <property type="entry name" value="ABC_transporter-like_CS"/>
</dbReference>
<sequence length="290" mass="31802">MGRCTPTRDGAQKTLYYINMSQASRYARTGPISEGTPLIEGVALSLERTGRSILDHVSLTVRSGEVVVVIGPNGAGKTSLLRVLLGLWPATGGRVVRRRGIRIGYMPQRVQLDPILPLSVRRFLTLRHRAPLVRLREVLRQVGVHGLLDAPVQTLSGGEMQRVLLARALLSDPDLLVLDEPAQGVDVVGQGEVFDLIDRLRKATGCGVLMVSHELHLVMGAADVVVCVNQHVCCTGRPEEVSRHPEYQRLFPDASVRGIGIYTHHHNHVHDLAGEVHPVDRSEEGPDRAR</sequence>
<feature type="domain" description="ABC transporter" evidence="10">
    <location>
        <begin position="39"/>
        <end position="254"/>
    </location>
</feature>
<evidence type="ECO:0000259" key="10">
    <source>
        <dbReference type="PROSITE" id="PS50893"/>
    </source>
</evidence>
<evidence type="ECO:0000256" key="6">
    <source>
        <dbReference type="ARBA" id="ARBA00022906"/>
    </source>
</evidence>
<dbReference type="AlphaFoldDB" id="L0DUT6"/>
<dbReference type="eggNOG" id="COG1121">
    <property type="taxonomic scope" value="Bacteria"/>
</dbReference>
<keyword evidence="4" id="KW-0862">Zinc</keyword>
<dbReference type="InterPro" id="IPR027417">
    <property type="entry name" value="P-loop_NTPase"/>
</dbReference>
<keyword evidence="2" id="KW-1003">Cell membrane</keyword>
<evidence type="ECO:0000313" key="12">
    <source>
        <dbReference type="Proteomes" id="UP000010809"/>
    </source>
</evidence>
<dbReference type="PATRIC" id="fig|1255043.3.peg.1079"/>
<dbReference type="STRING" id="1255043.TVNIR_1072"/>
<dbReference type="InterPro" id="IPR003593">
    <property type="entry name" value="AAA+_ATPase"/>
</dbReference>
<keyword evidence="8" id="KW-0406">Ion transport</keyword>
<dbReference type="SUPFAM" id="SSF52540">
    <property type="entry name" value="P-loop containing nucleoside triphosphate hydrolases"/>
    <property type="match status" value="1"/>
</dbReference>
<evidence type="ECO:0000256" key="9">
    <source>
        <dbReference type="ARBA" id="ARBA00023136"/>
    </source>
</evidence>
<evidence type="ECO:0000256" key="4">
    <source>
        <dbReference type="ARBA" id="ARBA00022833"/>
    </source>
</evidence>
<dbReference type="Gene3D" id="3.40.50.300">
    <property type="entry name" value="P-loop containing nucleotide triphosphate hydrolases"/>
    <property type="match status" value="1"/>
</dbReference>
<keyword evidence="6" id="KW-0864">Zinc transport</keyword>
<keyword evidence="7" id="KW-1278">Translocase</keyword>
<evidence type="ECO:0000256" key="7">
    <source>
        <dbReference type="ARBA" id="ARBA00022967"/>
    </source>
</evidence>
<dbReference type="GO" id="GO:0016887">
    <property type="term" value="F:ATP hydrolysis activity"/>
    <property type="evidence" value="ECO:0007669"/>
    <property type="project" value="InterPro"/>
</dbReference>
<reference evidence="11" key="1">
    <citation type="submission" date="2015-12" db="EMBL/GenBank/DDBJ databases">
        <authorList>
            <person name="Tikhonova T.V."/>
            <person name="Pavlov A.R."/>
            <person name="Beletsky A.V."/>
            <person name="Mardanov A.V."/>
            <person name="Sorokin D.Y."/>
            <person name="Ravin N.V."/>
            <person name="Popov V.O."/>
        </authorList>
    </citation>
    <scope>NUCLEOTIDE SEQUENCE</scope>
    <source>
        <strain evidence="11">DSM 14787</strain>
    </source>
</reference>
<dbReference type="Proteomes" id="UP000010809">
    <property type="component" value="Chromosome"/>
</dbReference>
<keyword evidence="9" id="KW-0472">Membrane</keyword>
<keyword evidence="12" id="KW-1185">Reference proteome</keyword>
<keyword evidence="1" id="KW-0813">Transport</keyword>
<dbReference type="HOGENOM" id="CLU_000604_1_11_6"/>
<gene>
    <name evidence="11" type="primary">znuC [H]</name>
    <name evidence="11" type="ordered locus">TVNIR_1072</name>
</gene>
<dbReference type="GO" id="GO:0005524">
    <property type="term" value="F:ATP binding"/>
    <property type="evidence" value="ECO:0007669"/>
    <property type="project" value="UniProtKB-KW"/>
</dbReference>
<dbReference type="PROSITE" id="PS50893">
    <property type="entry name" value="ABC_TRANSPORTER_2"/>
    <property type="match status" value="1"/>
</dbReference>
<proteinExistence type="predicted"/>
<dbReference type="PANTHER" id="PTHR42734">
    <property type="entry name" value="METAL TRANSPORT SYSTEM ATP-BINDING PROTEIN TM_0124-RELATED"/>
    <property type="match status" value="1"/>
</dbReference>
<keyword evidence="3" id="KW-0547">Nucleotide-binding</keyword>
<evidence type="ECO:0000256" key="2">
    <source>
        <dbReference type="ARBA" id="ARBA00022475"/>
    </source>
</evidence>
<dbReference type="GO" id="GO:0006829">
    <property type="term" value="P:zinc ion transport"/>
    <property type="evidence" value="ECO:0007669"/>
    <property type="project" value="UniProtKB-KW"/>
</dbReference>
<accession>L0DUT6</accession>
<keyword evidence="5 11" id="KW-0067">ATP-binding</keyword>